<dbReference type="Proteomes" id="UP000199439">
    <property type="component" value="Unassembled WGS sequence"/>
</dbReference>
<evidence type="ECO:0000313" key="3">
    <source>
        <dbReference type="Proteomes" id="UP000199439"/>
    </source>
</evidence>
<evidence type="ECO:0000256" key="1">
    <source>
        <dbReference type="SAM" id="SignalP"/>
    </source>
</evidence>
<dbReference type="OrthoDB" id="1440356at2"/>
<dbReference type="PROSITE" id="PS51257">
    <property type="entry name" value="PROKAR_LIPOPROTEIN"/>
    <property type="match status" value="1"/>
</dbReference>
<dbReference type="AlphaFoldDB" id="A0A1I1MBP5"/>
<feature type="chain" id="PRO_5011640970" description="Lipoprotein" evidence="1">
    <location>
        <begin position="25"/>
        <end position="158"/>
    </location>
</feature>
<feature type="signal peptide" evidence="1">
    <location>
        <begin position="1"/>
        <end position="24"/>
    </location>
</feature>
<reference evidence="3" key="1">
    <citation type="submission" date="2016-10" db="EMBL/GenBank/DDBJ databases">
        <authorList>
            <person name="Varghese N."/>
            <person name="Submissions S."/>
        </authorList>
    </citation>
    <scope>NUCLEOTIDE SEQUENCE [LARGE SCALE GENOMIC DNA]</scope>
    <source>
        <strain evidence="3">DSM 25730</strain>
    </source>
</reference>
<evidence type="ECO:0008006" key="4">
    <source>
        <dbReference type="Google" id="ProtNLM"/>
    </source>
</evidence>
<name>A0A1I1MBP5_9FLAO</name>
<accession>A0A1I1MBP5</accession>
<gene>
    <name evidence="2" type="ORF">SAMN04487987_101157</name>
</gene>
<dbReference type="EMBL" id="FOMI01000001">
    <property type="protein sequence ID" value="SFC82789.1"/>
    <property type="molecule type" value="Genomic_DNA"/>
</dbReference>
<dbReference type="STRING" id="870482.SAMN04487987_101157"/>
<dbReference type="RefSeq" id="WP_092847819.1">
    <property type="nucleotide sequence ID" value="NZ_FOMI01000001.1"/>
</dbReference>
<evidence type="ECO:0000313" key="2">
    <source>
        <dbReference type="EMBL" id="SFC82789.1"/>
    </source>
</evidence>
<protein>
    <recommendedName>
        <fullName evidence="4">Lipoprotein</fullName>
    </recommendedName>
</protein>
<proteinExistence type="predicted"/>
<sequence length="158" mass="18199">MIKPKYLLLSFILVFLFVSCKSHKNSTYNSIDNTPKILFLNYSIIESSNGARTIQFNNKKIVNGKIKRNDLELLENGVEGDLIFTELNSKSKIINQMLIKNPLIKNIEFVNESKKFQTQVVKLDKTQFSIRLQLKNETKLITISNFATNNTLIKTQIN</sequence>
<keyword evidence="3" id="KW-1185">Reference proteome</keyword>
<organism evidence="2 3">
    <name type="scientific">Algibacter pectinivorans</name>
    <dbReference type="NCBI Taxonomy" id="870482"/>
    <lineage>
        <taxon>Bacteria</taxon>
        <taxon>Pseudomonadati</taxon>
        <taxon>Bacteroidota</taxon>
        <taxon>Flavobacteriia</taxon>
        <taxon>Flavobacteriales</taxon>
        <taxon>Flavobacteriaceae</taxon>
        <taxon>Algibacter</taxon>
    </lineage>
</organism>
<keyword evidence="1" id="KW-0732">Signal</keyword>